<evidence type="ECO:0000259" key="3">
    <source>
        <dbReference type="PROSITE" id="PS50229"/>
    </source>
</evidence>
<feature type="compositionally biased region" description="Low complexity" evidence="2">
    <location>
        <begin position="365"/>
        <end position="388"/>
    </location>
</feature>
<feature type="compositionally biased region" description="Polar residues" evidence="2">
    <location>
        <begin position="344"/>
        <end position="355"/>
    </location>
</feature>
<dbReference type="InterPro" id="IPR003124">
    <property type="entry name" value="WH2_dom"/>
</dbReference>
<evidence type="ECO:0000259" key="4">
    <source>
        <dbReference type="PROSITE" id="PS51082"/>
    </source>
</evidence>
<dbReference type="InterPro" id="IPR000697">
    <property type="entry name" value="WH1/EVH1_dom"/>
</dbReference>
<name>A5E6V9_LODEL</name>
<dbReference type="GO" id="GO:0032233">
    <property type="term" value="P:positive regulation of actin filament bundle assembly"/>
    <property type="evidence" value="ECO:0007669"/>
    <property type="project" value="EnsemblFungi"/>
</dbReference>
<dbReference type="GO" id="GO:0003779">
    <property type="term" value="F:actin binding"/>
    <property type="evidence" value="ECO:0007669"/>
    <property type="project" value="EnsemblFungi"/>
</dbReference>
<dbReference type="eggNOG" id="KOG3671">
    <property type="taxonomic scope" value="Eukaryota"/>
</dbReference>
<dbReference type="GO" id="GO:0030479">
    <property type="term" value="C:actin cortical patch"/>
    <property type="evidence" value="ECO:0007669"/>
    <property type="project" value="EnsemblFungi"/>
</dbReference>
<dbReference type="Pfam" id="PF02205">
    <property type="entry name" value="WH2"/>
    <property type="match status" value="1"/>
</dbReference>
<dbReference type="KEGG" id="lel:PVL30_002443"/>
<dbReference type="GO" id="GO:0045010">
    <property type="term" value="P:actin nucleation"/>
    <property type="evidence" value="ECO:0007669"/>
    <property type="project" value="EnsemblFungi"/>
</dbReference>
<feature type="domain" description="WH2" evidence="4">
    <location>
        <begin position="652"/>
        <end position="671"/>
    </location>
</feature>
<keyword evidence="1" id="KW-0597">Phosphoprotein</keyword>
<feature type="compositionally biased region" description="Low complexity" evidence="2">
    <location>
        <begin position="551"/>
        <end position="560"/>
    </location>
</feature>
<feature type="compositionally biased region" description="Low complexity" evidence="2">
    <location>
        <begin position="402"/>
        <end position="420"/>
    </location>
</feature>
<accession>A5E6V9</accession>
<dbReference type="PROSITE" id="PS51082">
    <property type="entry name" value="WH2"/>
    <property type="match status" value="1"/>
</dbReference>
<protein>
    <recommendedName>
        <fullName evidence="7">WH1 domain-containing protein</fullName>
    </recommendedName>
</protein>
<evidence type="ECO:0000313" key="6">
    <source>
        <dbReference type="Proteomes" id="UP000001996"/>
    </source>
</evidence>
<dbReference type="Gene3D" id="2.30.29.30">
    <property type="entry name" value="Pleckstrin-homology domain (PH domain)/Phosphotyrosine-binding domain (PTB)"/>
    <property type="match status" value="1"/>
</dbReference>
<feature type="compositionally biased region" description="Low complexity" evidence="2">
    <location>
        <begin position="299"/>
        <end position="314"/>
    </location>
</feature>
<evidence type="ECO:0000313" key="5">
    <source>
        <dbReference type="EMBL" id="EDK47167.1"/>
    </source>
</evidence>
<dbReference type="InterPro" id="IPR011993">
    <property type="entry name" value="PH-like_dom_sf"/>
</dbReference>
<dbReference type="SUPFAM" id="SSF50729">
    <property type="entry name" value="PH domain-like"/>
    <property type="match status" value="1"/>
</dbReference>
<feature type="region of interest" description="Disordered" evidence="2">
    <location>
        <begin position="218"/>
        <end position="650"/>
    </location>
</feature>
<feature type="compositionally biased region" description="Low complexity" evidence="2">
    <location>
        <begin position="570"/>
        <end position="585"/>
    </location>
</feature>
<dbReference type="OMA" id="EYNQDRK"/>
<dbReference type="GO" id="GO:0030041">
    <property type="term" value="P:actin filament polymerization"/>
    <property type="evidence" value="ECO:0007669"/>
    <property type="project" value="EnsemblFungi"/>
</dbReference>
<feature type="compositionally biased region" description="Pro residues" evidence="2">
    <location>
        <begin position="463"/>
        <end position="484"/>
    </location>
</feature>
<feature type="compositionally biased region" description="Low complexity" evidence="2">
    <location>
        <begin position="276"/>
        <end position="288"/>
    </location>
</feature>
<feature type="compositionally biased region" description="Pro residues" evidence="2">
    <location>
        <begin position="531"/>
        <end position="550"/>
    </location>
</feature>
<feature type="compositionally biased region" description="Low complexity" evidence="2">
    <location>
        <begin position="485"/>
        <end position="501"/>
    </location>
</feature>
<feature type="domain" description="WH1" evidence="3">
    <location>
        <begin position="16"/>
        <end position="127"/>
    </location>
</feature>
<organism evidence="5 6">
    <name type="scientific">Lodderomyces elongisporus (strain ATCC 11503 / CBS 2605 / JCM 1781 / NBRC 1676 / NRRL YB-4239)</name>
    <name type="common">Yeast</name>
    <name type="synonym">Saccharomyces elongisporus</name>
    <dbReference type="NCBI Taxonomy" id="379508"/>
    <lineage>
        <taxon>Eukaryota</taxon>
        <taxon>Fungi</taxon>
        <taxon>Dikarya</taxon>
        <taxon>Ascomycota</taxon>
        <taxon>Saccharomycotina</taxon>
        <taxon>Pichiomycetes</taxon>
        <taxon>Debaryomycetaceae</taxon>
        <taxon>Candida/Lodderomyces clade</taxon>
        <taxon>Lodderomyces</taxon>
    </lineage>
</organism>
<evidence type="ECO:0008006" key="7">
    <source>
        <dbReference type="Google" id="ProtNLM"/>
    </source>
</evidence>
<dbReference type="VEuPathDB" id="FungiDB:LELG_05348"/>
<dbReference type="STRING" id="379508.A5E6V9"/>
<dbReference type="EMBL" id="CH981532">
    <property type="protein sequence ID" value="EDK47167.1"/>
    <property type="molecule type" value="Genomic_DNA"/>
</dbReference>
<dbReference type="CDD" id="cd01205">
    <property type="entry name" value="EVH1_WASP-like"/>
    <property type="match status" value="1"/>
</dbReference>
<feature type="compositionally biased region" description="Low complexity" evidence="2">
    <location>
        <begin position="707"/>
        <end position="718"/>
    </location>
</feature>
<dbReference type="GO" id="GO:2000601">
    <property type="term" value="P:positive regulation of Arp2/3 complex-mediated actin nucleation"/>
    <property type="evidence" value="ECO:0007669"/>
    <property type="project" value="EnsemblFungi"/>
</dbReference>
<dbReference type="Proteomes" id="UP000001996">
    <property type="component" value="Unassembled WGS sequence"/>
</dbReference>
<dbReference type="GeneID" id="5230557"/>
<reference evidence="5 6" key="1">
    <citation type="journal article" date="2009" name="Nature">
        <title>Evolution of pathogenicity and sexual reproduction in eight Candida genomes.</title>
        <authorList>
            <person name="Butler G."/>
            <person name="Rasmussen M.D."/>
            <person name="Lin M.F."/>
            <person name="Santos M.A."/>
            <person name="Sakthikumar S."/>
            <person name="Munro C.A."/>
            <person name="Rheinbay E."/>
            <person name="Grabherr M."/>
            <person name="Forche A."/>
            <person name="Reedy J.L."/>
            <person name="Agrafioti I."/>
            <person name="Arnaud M.B."/>
            <person name="Bates S."/>
            <person name="Brown A.J."/>
            <person name="Brunke S."/>
            <person name="Costanzo M.C."/>
            <person name="Fitzpatrick D.A."/>
            <person name="de Groot P.W."/>
            <person name="Harris D."/>
            <person name="Hoyer L.L."/>
            <person name="Hube B."/>
            <person name="Klis F.M."/>
            <person name="Kodira C."/>
            <person name="Lennard N."/>
            <person name="Logue M.E."/>
            <person name="Martin R."/>
            <person name="Neiman A.M."/>
            <person name="Nikolaou E."/>
            <person name="Quail M.A."/>
            <person name="Quinn J."/>
            <person name="Santos M.C."/>
            <person name="Schmitzberger F.F."/>
            <person name="Sherlock G."/>
            <person name="Shah P."/>
            <person name="Silverstein K.A."/>
            <person name="Skrzypek M.S."/>
            <person name="Soll D."/>
            <person name="Staggs R."/>
            <person name="Stansfield I."/>
            <person name="Stumpf M.P."/>
            <person name="Sudbery P.E."/>
            <person name="Srikantha T."/>
            <person name="Zeng Q."/>
            <person name="Berman J."/>
            <person name="Berriman M."/>
            <person name="Heitman J."/>
            <person name="Gow N.A."/>
            <person name="Lorenz M.C."/>
            <person name="Birren B.W."/>
            <person name="Kellis M."/>
            <person name="Cuomo C.A."/>
        </authorList>
    </citation>
    <scope>NUCLEOTIDE SEQUENCE [LARGE SCALE GENOMIC DNA]</scope>
    <source>
        <strain evidence="6">ATCC 11503 / BCRC 21390 / CBS 2605 / JCM 1781 / NBRC 1676 / NRRL YB-4239</strain>
    </source>
</reference>
<evidence type="ECO:0000256" key="2">
    <source>
        <dbReference type="SAM" id="MobiDB-lite"/>
    </source>
</evidence>
<dbReference type="GO" id="GO:0071933">
    <property type="term" value="F:Arp2/3 complex binding"/>
    <property type="evidence" value="ECO:0007669"/>
    <property type="project" value="EnsemblFungi"/>
</dbReference>
<evidence type="ECO:0000256" key="1">
    <source>
        <dbReference type="ARBA" id="ARBA00022553"/>
    </source>
</evidence>
<dbReference type="OrthoDB" id="8963340at2759"/>
<dbReference type="InterPro" id="IPR033927">
    <property type="entry name" value="WASPfam_EVH1"/>
</dbReference>
<dbReference type="GO" id="GO:0140224">
    <property type="term" value="C:SLAC complex"/>
    <property type="evidence" value="ECO:0007669"/>
    <property type="project" value="EnsemblFungi"/>
</dbReference>
<sequence length="735" mass="77272">MGILTTQDKEKIKRAVPKTSNKVIDATVARLYIAYPDPTKWVFTGLMGAIALVDDLVGHTFFLKMVDITGHRGVIWDQELYVNFEYNQDRKFFHTFEIEDCLVGLLFEDTNDATHFHKRVTTRQKHGSSATVKNKNAIALKEKVGPKTHNAPGPRGEFMDVNTAQRQRRAKGVLYYDDVPPPEWRSLYAELEAAGITEDMIVDNRQFIKDYIAQQGGPLVGLEPPVPRKYQSAHERALNNEAPASSSASTTTTTTTEHASFTKHKKAPPPAPPTQTPSSSSPAPGAPGISNIASSGYGHSTPESHSSMSPSTETPDPENEAGNEPAKFKPVFRVPPMDKLPQRAASQTSSSTNTERPLPAPPSAAPLFNPQPTTTSAPHSAATSQPAQTRKPFAVPPPFVPNPAQQAPQAYQTPQQTNQGPPAPPSRGGAPPPPPRAGMSNSGSPAPPPRNAGLTPMKTGGAGPPPPPPPARGSRGPAPPPPPSRSSAIQQQHQQQQQQQQTAHSTPPPLHQRPQVAIPIQTQNPNQPGLTSPPPPPRPGQFTSPPPPTRPAQALPQQTQVPAPIPNSFPTQTQTQTQAQTQPSQSAPPPPPLPQSMSAGGGAVPPPPPPPPPPAMSTGSAPPAPPPPPTMSTGAAPMSNGGSLPEATGDAGRDALLASIRGAGIGALKKTDKSQLDKPSVLLQEARGEPVSTQPTGGASGGGGAPPGSLADALSAALSKRKEKVAHSDDEDDEW</sequence>
<dbReference type="FunFam" id="2.30.29.30:FF:000281">
    <property type="entry name" value="Actin associated protein"/>
    <property type="match status" value="1"/>
</dbReference>
<feature type="region of interest" description="Disordered" evidence="2">
    <location>
        <begin position="666"/>
        <end position="735"/>
    </location>
</feature>
<proteinExistence type="predicted"/>
<dbReference type="Pfam" id="PF00568">
    <property type="entry name" value="WH1"/>
    <property type="match status" value="1"/>
</dbReference>
<feature type="compositionally biased region" description="Pro residues" evidence="2">
    <location>
        <begin position="604"/>
        <end position="615"/>
    </location>
</feature>
<keyword evidence="6" id="KW-1185">Reference proteome</keyword>
<dbReference type="HOGENOM" id="CLU_015385_1_2_1"/>
<feature type="compositionally biased region" description="Pro residues" evidence="2">
    <location>
        <begin position="421"/>
        <end position="436"/>
    </location>
</feature>
<gene>
    <name evidence="5" type="ORF">LELG_05348</name>
</gene>
<dbReference type="PROSITE" id="PS50229">
    <property type="entry name" value="WH1"/>
    <property type="match status" value="1"/>
</dbReference>
<dbReference type="SMART" id="SM00461">
    <property type="entry name" value="WH1"/>
    <property type="match status" value="1"/>
</dbReference>
<dbReference type="AlphaFoldDB" id="A5E6V9"/>
<dbReference type="InParanoid" id="A5E6V9"/>
<dbReference type="GO" id="GO:0051666">
    <property type="term" value="P:actin cortical patch localization"/>
    <property type="evidence" value="ECO:0007669"/>
    <property type="project" value="EnsemblFungi"/>
</dbReference>
<feature type="compositionally biased region" description="Low complexity" evidence="2">
    <location>
        <begin position="244"/>
        <end position="256"/>
    </location>
</feature>
<dbReference type="FunCoup" id="A5E6V9">
    <property type="interactions" value="194"/>
</dbReference>